<reference evidence="1" key="2">
    <citation type="journal article" date="2015" name="Data Brief">
        <title>Shoot transcriptome of the giant reed, Arundo donax.</title>
        <authorList>
            <person name="Barrero R.A."/>
            <person name="Guerrero F.D."/>
            <person name="Moolhuijzen P."/>
            <person name="Goolsby J.A."/>
            <person name="Tidwell J."/>
            <person name="Bellgard S.E."/>
            <person name="Bellgard M.I."/>
        </authorList>
    </citation>
    <scope>NUCLEOTIDE SEQUENCE</scope>
    <source>
        <tissue evidence="1">Shoot tissue taken approximately 20 cm above the soil surface</tissue>
    </source>
</reference>
<evidence type="ECO:0000313" key="1">
    <source>
        <dbReference type="EMBL" id="JAD56155.1"/>
    </source>
</evidence>
<dbReference type="EMBL" id="GBRH01241740">
    <property type="protein sequence ID" value="JAD56155.1"/>
    <property type="molecule type" value="Transcribed_RNA"/>
</dbReference>
<organism evidence="1">
    <name type="scientific">Arundo donax</name>
    <name type="common">Giant reed</name>
    <name type="synonym">Donax arundinaceus</name>
    <dbReference type="NCBI Taxonomy" id="35708"/>
    <lineage>
        <taxon>Eukaryota</taxon>
        <taxon>Viridiplantae</taxon>
        <taxon>Streptophyta</taxon>
        <taxon>Embryophyta</taxon>
        <taxon>Tracheophyta</taxon>
        <taxon>Spermatophyta</taxon>
        <taxon>Magnoliopsida</taxon>
        <taxon>Liliopsida</taxon>
        <taxon>Poales</taxon>
        <taxon>Poaceae</taxon>
        <taxon>PACMAD clade</taxon>
        <taxon>Arundinoideae</taxon>
        <taxon>Arundineae</taxon>
        <taxon>Arundo</taxon>
    </lineage>
</organism>
<dbReference type="AlphaFoldDB" id="A0A0A9B4T3"/>
<name>A0A0A9B4T3_ARUDO</name>
<protein>
    <submittedName>
        <fullName evidence="1">Uncharacterized protein</fullName>
    </submittedName>
</protein>
<reference evidence="1" key="1">
    <citation type="submission" date="2014-09" db="EMBL/GenBank/DDBJ databases">
        <authorList>
            <person name="Magalhaes I.L.F."/>
            <person name="Oliveira U."/>
            <person name="Santos F.R."/>
            <person name="Vidigal T.H.D.A."/>
            <person name="Brescovit A.D."/>
            <person name="Santos A.J."/>
        </authorList>
    </citation>
    <scope>NUCLEOTIDE SEQUENCE</scope>
    <source>
        <tissue evidence="1">Shoot tissue taken approximately 20 cm above the soil surface</tissue>
    </source>
</reference>
<accession>A0A0A9B4T3</accession>
<proteinExistence type="predicted"/>
<sequence>MDRFSSLLNLVHSQCFLYIYYKLFYNSSLIKYVKKGKTLLFQVKRGVFIHSHLFVLV</sequence>